<feature type="compositionally biased region" description="Basic residues" evidence="1">
    <location>
        <begin position="43"/>
        <end position="56"/>
    </location>
</feature>
<gene>
    <name evidence="2" type="ORF">ACRB68_52240</name>
</gene>
<feature type="region of interest" description="Disordered" evidence="1">
    <location>
        <begin position="1"/>
        <end position="62"/>
    </location>
</feature>
<feature type="compositionally biased region" description="Low complexity" evidence="1">
    <location>
        <begin position="30"/>
        <end position="42"/>
    </location>
</feature>
<proteinExistence type="predicted"/>
<comment type="caution">
    <text evidence="2">The sequence shown here is derived from an EMBL/GenBank/DDBJ whole genome shotgun (WGS) entry which is preliminary data.</text>
</comment>
<dbReference type="AlphaFoldDB" id="A0A7K0C0X6"/>
<protein>
    <submittedName>
        <fullName evidence="2">Uncharacterized protein</fullName>
    </submittedName>
</protein>
<organism evidence="2 3">
    <name type="scientific">Actinomadura macrotermitis</name>
    <dbReference type="NCBI Taxonomy" id="2585200"/>
    <lineage>
        <taxon>Bacteria</taxon>
        <taxon>Bacillati</taxon>
        <taxon>Actinomycetota</taxon>
        <taxon>Actinomycetes</taxon>
        <taxon>Streptosporangiales</taxon>
        <taxon>Thermomonosporaceae</taxon>
        <taxon>Actinomadura</taxon>
    </lineage>
</organism>
<evidence type="ECO:0000313" key="3">
    <source>
        <dbReference type="Proteomes" id="UP000487268"/>
    </source>
</evidence>
<dbReference type="EMBL" id="WEGH01000003">
    <property type="protein sequence ID" value="MQY07125.1"/>
    <property type="molecule type" value="Genomic_DNA"/>
</dbReference>
<keyword evidence="3" id="KW-1185">Reference proteome</keyword>
<name>A0A7K0C0X6_9ACTN</name>
<reference evidence="2 3" key="1">
    <citation type="submission" date="2019-10" db="EMBL/GenBank/DDBJ databases">
        <title>Actinomadura rubteroloni sp. nov. and Actinomadura macrotermitis sp. nov., isolated from the gut of fungus growing-termite Macrotermes natalensis.</title>
        <authorList>
            <person name="Benndorf R."/>
            <person name="Martin K."/>
            <person name="Kuefner M."/>
            <person name="De Beer W."/>
            <person name="Kaster A.-K."/>
            <person name="Vollmers J."/>
            <person name="Poulsen M."/>
            <person name="Beemelmanns C."/>
        </authorList>
    </citation>
    <scope>NUCLEOTIDE SEQUENCE [LARGE SCALE GENOMIC DNA]</scope>
    <source>
        <strain evidence="2 3">RB68</strain>
    </source>
</reference>
<sequence>MLAVSIPPRRKSVRHRTDPEPRPAHRPSRPAKAAPRASAAVSHPRKQRHKAAKPHRGGSSWVRAECARRFPAGDPRRPACVDALTG</sequence>
<accession>A0A7K0C0X6</accession>
<evidence type="ECO:0000256" key="1">
    <source>
        <dbReference type="SAM" id="MobiDB-lite"/>
    </source>
</evidence>
<dbReference type="Proteomes" id="UP000487268">
    <property type="component" value="Unassembled WGS sequence"/>
</dbReference>
<evidence type="ECO:0000313" key="2">
    <source>
        <dbReference type="EMBL" id="MQY07125.1"/>
    </source>
</evidence>